<dbReference type="PROSITE" id="PS50082">
    <property type="entry name" value="WD_REPEATS_2"/>
    <property type="match status" value="5"/>
</dbReference>
<feature type="region of interest" description="Disordered" evidence="5">
    <location>
        <begin position="152"/>
        <end position="175"/>
    </location>
</feature>
<evidence type="ECO:0000256" key="3">
    <source>
        <dbReference type="ARBA" id="ARBA00022737"/>
    </source>
</evidence>
<dbReference type="InterPro" id="IPR015943">
    <property type="entry name" value="WD40/YVTN_repeat-like_dom_sf"/>
</dbReference>
<dbReference type="Gene3D" id="2.130.10.10">
    <property type="entry name" value="YVTN repeat-like/Quinoprotein amine dehydrogenase"/>
    <property type="match status" value="1"/>
</dbReference>
<keyword evidence="3" id="KW-0677">Repeat</keyword>
<evidence type="ECO:0000256" key="4">
    <source>
        <dbReference type="PROSITE-ProRule" id="PRU00221"/>
    </source>
</evidence>
<dbReference type="PROSITE" id="PS00678">
    <property type="entry name" value="WD_REPEATS_1"/>
    <property type="match status" value="2"/>
</dbReference>
<evidence type="ECO:0000313" key="7">
    <source>
        <dbReference type="EMBL" id="KAH6598949.1"/>
    </source>
</evidence>
<dbReference type="InterPro" id="IPR019775">
    <property type="entry name" value="WD40_repeat_CS"/>
</dbReference>
<reference evidence="7 8" key="1">
    <citation type="submission" date="2021-02" db="EMBL/GenBank/DDBJ databases">
        <title>Variation within the Batrachochytrium salamandrivorans European outbreak.</title>
        <authorList>
            <person name="Kelly M."/>
            <person name="Pasmans F."/>
            <person name="Shea T.P."/>
            <person name="Munoz J.F."/>
            <person name="Carranza S."/>
            <person name="Cuomo C.A."/>
            <person name="Martel A."/>
        </authorList>
    </citation>
    <scope>NUCLEOTIDE SEQUENCE [LARGE SCALE GENOMIC DNA]</scope>
    <source>
        <strain evidence="7 8">AMFP18/2</strain>
    </source>
</reference>
<feature type="repeat" description="WD" evidence="4">
    <location>
        <begin position="768"/>
        <end position="807"/>
    </location>
</feature>
<dbReference type="PROSITE" id="PS50294">
    <property type="entry name" value="WD_REPEATS_REGION"/>
    <property type="match status" value="4"/>
</dbReference>
<keyword evidence="1" id="KW-0963">Cytoplasm</keyword>
<accession>A0ABQ8FJ52</accession>
<dbReference type="SUPFAM" id="SSF81383">
    <property type="entry name" value="F-box domain"/>
    <property type="match status" value="1"/>
</dbReference>
<dbReference type="SMART" id="SM00320">
    <property type="entry name" value="WD40"/>
    <property type="match status" value="7"/>
</dbReference>
<dbReference type="SMART" id="SM00256">
    <property type="entry name" value="FBOX"/>
    <property type="match status" value="1"/>
</dbReference>
<dbReference type="Proteomes" id="UP001648503">
    <property type="component" value="Unassembled WGS sequence"/>
</dbReference>
<feature type="region of interest" description="Disordered" evidence="5">
    <location>
        <begin position="930"/>
        <end position="962"/>
    </location>
</feature>
<dbReference type="Pfam" id="PF00400">
    <property type="entry name" value="WD40"/>
    <property type="match status" value="6"/>
</dbReference>
<proteinExistence type="predicted"/>
<feature type="compositionally biased region" description="Polar residues" evidence="5">
    <location>
        <begin position="218"/>
        <end position="227"/>
    </location>
</feature>
<dbReference type="InterPro" id="IPR001680">
    <property type="entry name" value="WD40_rpt"/>
</dbReference>
<organism evidence="7 8">
    <name type="scientific">Batrachochytrium salamandrivorans</name>
    <dbReference type="NCBI Taxonomy" id="1357716"/>
    <lineage>
        <taxon>Eukaryota</taxon>
        <taxon>Fungi</taxon>
        <taxon>Fungi incertae sedis</taxon>
        <taxon>Chytridiomycota</taxon>
        <taxon>Chytridiomycota incertae sedis</taxon>
        <taxon>Chytridiomycetes</taxon>
        <taxon>Rhizophydiales</taxon>
        <taxon>Rhizophydiales incertae sedis</taxon>
        <taxon>Batrachochytrium</taxon>
    </lineage>
</organism>
<sequence length="1062" mass="112942">MPLTAPPLLHQLQQAALNHSYPAGPIAPLAPSNNHNSNQRTAPMMVGGALVASPTTNTSATPITTATTATTVVTAAAAAISIGGISAIPLYAHRLPNTASHTTPLTPYPDPTSVDLQHQPTDDDMGMNLSTTAGSIGGVGMASNPASSGMGTDIGSNLHHHHHHHHHHHGHMGGAAAVAAGMGNANNTGSSSSNASVGSLLTDICSPTLPSPTMSPTVQYSHISSPSHAYLHQQQQQQPSAWSSDSHPLGQRIGHCDTVDPMGSISTSGQSRNAPTLADLPMMISTFDSLPTPMKNYVMTQLLKRCPFSSLQFVSSLILPSLKRDYIALVPVELSYQIIGYLDLKTLGRCQRVSRAWRRVVDGEGAELSVWKRRLVSEGFADESEITQAYIHRALSSASPTVAGDRHAFGRNSNNYPFTHSGGDHATYLDAKTNPTATTRPSLSTSFHNHQQGLIAENNHGPPRPVYRHLYKRLYKRHHLIRRNWLLGRYRHISFPGHGPNVVTCLQFDTEKIVSGSDDQTIHVYNTADGTLLKRLEGHEGGVWALQYWKDTLVSGSTDRSVRVWDIESGECSHIFDGHTSTVRCLMIIIPQKNDATDDGIAALDQPVIVTGSRDATLRVWRLPDPRRDAQWSPAIAAMRTAQYHQEVAAGIRAPAGALTPGRDTANQVERGGPPDVTNPFFMHVLLGHSNSVRAIAGQGNVLISGSYDCTIRVWDITKGECVHVFRGHREKVYSVGYCHELRRAVSGSMDATVKVWCTRTGVALFNLEGHTSLVGLLELSPDYLVSAAADATLRVWSPVTGQCLSNLTGHSAAITCFHHDAKYNRIVSGSDGGIKIWELSSVGYGTHTGLMSANSNGVIPADCPLGGQLAFTQGPNGAEPVYGRFLRDVIGGVQGVWRVRTDETRLVCAVQREEGGTWFEVLDFDVDGDGPSGGGGGHGGTYSTHTGMGVPSSSTARGVLDGDLDLMDSTTATTAITASTLDPSRVSSLVDIGASGLGMDGSRGGSGSYSRSGALSASSHPSHHPHYQHTGGSGQSSGGGDLHAPSASMSAQTIMFGPVNQ</sequence>
<evidence type="ECO:0000256" key="2">
    <source>
        <dbReference type="ARBA" id="ARBA00022574"/>
    </source>
</evidence>
<dbReference type="InterPro" id="IPR020472">
    <property type="entry name" value="WD40_PAC1"/>
</dbReference>
<feature type="compositionally biased region" description="Gly residues" evidence="5">
    <location>
        <begin position="931"/>
        <end position="941"/>
    </location>
</feature>
<name>A0ABQ8FJ52_9FUNG</name>
<dbReference type="CDD" id="cd00200">
    <property type="entry name" value="WD40"/>
    <property type="match status" value="1"/>
</dbReference>
<dbReference type="Gene3D" id="1.20.1280.50">
    <property type="match status" value="1"/>
</dbReference>
<feature type="compositionally biased region" description="Low complexity" evidence="5">
    <location>
        <begin position="1009"/>
        <end position="1020"/>
    </location>
</feature>
<dbReference type="PANTHER" id="PTHR19849:SF0">
    <property type="entry name" value="PHOSPHOLIPASE A-2-ACTIVATING PROTEIN"/>
    <property type="match status" value="1"/>
</dbReference>
<dbReference type="PRINTS" id="PR00320">
    <property type="entry name" value="GPROTEINBRPT"/>
</dbReference>
<feature type="region of interest" description="Disordered" evidence="5">
    <location>
        <begin position="998"/>
        <end position="1062"/>
    </location>
</feature>
<feature type="compositionally biased region" description="Gly residues" evidence="5">
    <location>
        <begin position="998"/>
        <end position="1008"/>
    </location>
</feature>
<feature type="region of interest" description="Disordered" evidence="5">
    <location>
        <begin position="213"/>
        <end position="274"/>
    </location>
</feature>
<gene>
    <name evidence="7" type="ORF">BASA50_003456</name>
</gene>
<dbReference type="Pfam" id="PF12937">
    <property type="entry name" value="F-box-like"/>
    <property type="match status" value="1"/>
</dbReference>
<dbReference type="PROSITE" id="PS50181">
    <property type="entry name" value="FBOX"/>
    <property type="match status" value="1"/>
</dbReference>
<feature type="repeat" description="WD" evidence="4">
    <location>
        <begin position="605"/>
        <end position="631"/>
    </location>
</feature>
<feature type="compositionally biased region" description="Polar residues" evidence="5">
    <location>
        <begin position="1048"/>
        <end position="1062"/>
    </location>
</feature>
<dbReference type="InterPro" id="IPR001810">
    <property type="entry name" value="F-box_dom"/>
</dbReference>
<feature type="compositionally biased region" description="Basic residues" evidence="5">
    <location>
        <begin position="158"/>
        <end position="171"/>
    </location>
</feature>
<comment type="caution">
    <text evidence="7">The sequence shown here is derived from an EMBL/GenBank/DDBJ whole genome shotgun (WGS) entry which is preliminary data.</text>
</comment>
<protein>
    <recommendedName>
        <fullName evidence="6">F-box domain-containing protein</fullName>
    </recommendedName>
</protein>
<feature type="repeat" description="WD" evidence="4">
    <location>
        <begin position="686"/>
        <end position="725"/>
    </location>
</feature>
<feature type="domain" description="F-box" evidence="6">
    <location>
        <begin position="324"/>
        <end position="374"/>
    </location>
</feature>
<evidence type="ECO:0000313" key="8">
    <source>
        <dbReference type="Proteomes" id="UP001648503"/>
    </source>
</evidence>
<dbReference type="InterPro" id="IPR036322">
    <property type="entry name" value="WD40_repeat_dom_sf"/>
</dbReference>
<dbReference type="InterPro" id="IPR036047">
    <property type="entry name" value="F-box-like_dom_sf"/>
</dbReference>
<feature type="compositionally biased region" description="Gly residues" evidence="5">
    <location>
        <begin position="1032"/>
        <end position="1042"/>
    </location>
</feature>
<feature type="compositionally biased region" description="Polar residues" evidence="5">
    <location>
        <begin position="264"/>
        <end position="274"/>
    </location>
</feature>
<dbReference type="EMBL" id="JAFCIX010000093">
    <property type="protein sequence ID" value="KAH6598949.1"/>
    <property type="molecule type" value="Genomic_DNA"/>
</dbReference>
<keyword evidence="2 4" id="KW-0853">WD repeat</keyword>
<dbReference type="PANTHER" id="PTHR19849">
    <property type="entry name" value="PHOSPHOLIPASE A-2-ACTIVATING PROTEIN"/>
    <property type="match status" value="1"/>
</dbReference>
<feature type="repeat" description="WD" evidence="4">
    <location>
        <begin position="726"/>
        <end position="767"/>
    </location>
</feature>
<evidence type="ECO:0000259" key="6">
    <source>
        <dbReference type="PROSITE" id="PS50181"/>
    </source>
</evidence>
<feature type="repeat" description="WD" evidence="4">
    <location>
        <begin position="536"/>
        <end position="575"/>
    </location>
</feature>
<keyword evidence="8" id="KW-1185">Reference proteome</keyword>
<dbReference type="SUPFAM" id="SSF50978">
    <property type="entry name" value="WD40 repeat-like"/>
    <property type="match status" value="1"/>
</dbReference>
<evidence type="ECO:0000256" key="1">
    <source>
        <dbReference type="ARBA" id="ARBA00022490"/>
    </source>
</evidence>
<evidence type="ECO:0000256" key="5">
    <source>
        <dbReference type="SAM" id="MobiDB-lite"/>
    </source>
</evidence>